<keyword evidence="2" id="KW-1185">Reference proteome</keyword>
<protein>
    <submittedName>
        <fullName evidence="1">Uncharacterized protein</fullName>
    </submittedName>
</protein>
<dbReference type="AlphaFoldDB" id="A0A6J8C8W5"/>
<accession>A0A6J8C8W5</accession>
<sequence length="459" mass="53678">MQQSKLESKTSQLTIGLIIVQLKDKYNIQMEFKDMSFLFSTLLPKQDKNKKTCPDLEGLKTCFHSNEMYSVISKRLLCQMKKMMSGSKPNWLLCIPLLHYVQGLYHPYQAVPEKVDHKGDKPVWWGSDSFNVELQKFKSQKWDRSPKEMLQFLLPYFDLDFLLPRTFVASLNLNQFMELDIEHFSPDILLGAVYYFINTQEELANESWVYLHKSMLSKVSSLICKLDCKRREVLEMTRRAYKIGADVLDQCFKTKIDHTLQTTLCLSAAETYFCCIHIFENCLKEHKGKDSKFREDFRTYENKIIERLVLAEHFTDSTYKWLMVWNDGLKINIPEGEVKNGFIKLAQTKLEYALNSRTEIDKLKEVLDVYCDHLENFSGKLQEVLSKSAFQAIEKCACFLELDKLADGIGENRLKHYGELLSYVFERSFDSQKVTDQESFLAHAVSWPSFAVFLKMYSK</sequence>
<evidence type="ECO:0000313" key="2">
    <source>
        <dbReference type="Proteomes" id="UP000507470"/>
    </source>
</evidence>
<name>A0A6J8C8W5_MYTCO</name>
<organism evidence="1 2">
    <name type="scientific">Mytilus coruscus</name>
    <name type="common">Sea mussel</name>
    <dbReference type="NCBI Taxonomy" id="42192"/>
    <lineage>
        <taxon>Eukaryota</taxon>
        <taxon>Metazoa</taxon>
        <taxon>Spiralia</taxon>
        <taxon>Lophotrochozoa</taxon>
        <taxon>Mollusca</taxon>
        <taxon>Bivalvia</taxon>
        <taxon>Autobranchia</taxon>
        <taxon>Pteriomorphia</taxon>
        <taxon>Mytilida</taxon>
        <taxon>Mytiloidea</taxon>
        <taxon>Mytilidae</taxon>
        <taxon>Mytilinae</taxon>
        <taxon>Mytilus</taxon>
    </lineage>
</organism>
<dbReference type="EMBL" id="CACVKT020004778">
    <property type="protein sequence ID" value="CAC5391514.1"/>
    <property type="molecule type" value="Genomic_DNA"/>
</dbReference>
<evidence type="ECO:0000313" key="1">
    <source>
        <dbReference type="EMBL" id="CAC5391514.1"/>
    </source>
</evidence>
<gene>
    <name evidence="1" type="ORF">MCOR_26523</name>
</gene>
<dbReference type="Proteomes" id="UP000507470">
    <property type="component" value="Unassembled WGS sequence"/>
</dbReference>
<reference evidence="1 2" key="1">
    <citation type="submission" date="2020-06" db="EMBL/GenBank/DDBJ databases">
        <authorList>
            <person name="Li R."/>
            <person name="Bekaert M."/>
        </authorList>
    </citation>
    <scope>NUCLEOTIDE SEQUENCE [LARGE SCALE GENOMIC DNA]</scope>
    <source>
        <strain evidence="2">wild</strain>
    </source>
</reference>
<proteinExistence type="predicted"/>
<dbReference type="OrthoDB" id="6159191at2759"/>